<organism evidence="2 3">
    <name type="scientific">Tuber borchii</name>
    <name type="common">White truffle</name>
    <dbReference type="NCBI Taxonomy" id="42251"/>
    <lineage>
        <taxon>Eukaryota</taxon>
        <taxon>Fungi</taxon>
        <taxon>Dikarya</taxon>
        <taxon>Ascomycota</taxon>
        <taxon>Pezizomycotina</taxon>
        <taxon>Pezizomycetes</taxon>
        <taxon>Pezizales</taxon>
        <taxon>Tuberaceae</taxon>
        <taxon>Tuber</taxon>
    </lineage>
</organism>
<dbReference type="AlphaFoldDB" id="A0A2T6ZY78"/>
<evidence type="ECO:0000313" key="3">
    <source>
        <dbReference type="Proteomes" id="UP000244722"/>
    </source>
</evidence>
<sequence>MAKKSSPQMMASAVVTSKALERILCLEAEVSRLRHHVSVLSKRIHKLDPPRRKSPRPVTSPSPVIEEDILRSDSVGPAGGKAGVAEEKPPVADDEGGGMMAVALADNMAVAKFEAGAVAIQFRGKRRRVEEFDEKMEEDVVVGDKIVPLGVLESEVVEVVEVGSSTVVPSAPRAIRGLVGREVVHGAPTGPGGRGGTGVGMGPSGGRGLNGFGLRSDRCFGPIGVAFRGDTRGFYARGRGRGRGWGG</sequence>
<dbReference type="Proteomes" id="UP000244722">
    <property type="component" value="Unassembled WGS sequence"/>
</dbReference>
<feature type="region of interest" description="Disordered" evidence="1">
    <location>
        <begin position="42"/>
        <end position="93"/>
    </location>
</feature>
<gene>
    <name evidence="2" type="ORF">B9Z19DRAFT_735168</name>
</gene>
<proteinExistence type="predicted"/>
<protein>
    <submittedName>
        <fullName evidence="2">Uncharacterized protein</fullName>
    </submittedName>
</protein>
<keyword evidence="3" id="KW-1185">Reference proteome</keyword>
<evidence type="ECO:0000256" key="1">
    <source>
        <dbReference type="SAM" id="MobiDB-lite"/>
    </source>
</evidence>
<evidence type="ECO:0000313" key="2">
    <source>
        <dbReference type="EMBL" id="PUU80424.1"/>
    </source>
</evidence>
<accession>A0A2T6ZY78</accession>
<comment type="caution">
    <text evidence="2">The sequence shown here is derived from an EMBL/GenBank/DDBJ whole genome shotgun (WGS) entry which is preliminary data.</text>
</comment>
<reference evidence="2 3" key="1">
    <citation type="submission" date="2017-04" db="EMBL/GenBank/DDBJ databases">
        <title>Draft genome sequence of Tuber borchii Vittad., a whitish edible truffle.</title>
        <authorList>
            <consortium name="DOE Joint Genome Institute"/>
            <person name="Murat C."/>
            <person name="Kuo A."/>
            <person name="Barry K.W."/>
            <person name="Clum A."/>
            <person name="Dockter R.B."/>
            <person name="Fauchery L."/>
            <person name="Iotti M."/>
            <person name="Kohler A."/>
            <person name="Labutti K."/>
            <person name="Lindquist E.A."/>
            <person name="Lipzen A."/>
            <person name="Ohm R.A."/>
            <person name="Wang M."/>
            <person name="Grigoriev I.V."/>
            <person name="Zambonelli A."/>
            <person name="Martin F.M."/>
        </authorList>
    </citation>
    <scope>NUCLEOTIDE SEQUENCE [LARGE SCALE GENOMIC DNA]</scope>
    <source>
        <strain evidence="2 3">Tbo3840</strain>
    </source>
</reference>
<dbReference type="EMBL" id="NESQ01000065">
    <property type="protein sequence ID" value="PUU80424.1"/>
    <property type="molecule type" value="Genomic_DNA"/>
</dbReference>
<name>A0A2T6ZY78_TUBBO</name>